<accession>A0A238ZRR8</accession>
<protein>
    <submittedName>
        <fullName evidence="3">ParB-like nuclease domain-containing protein</fullName>
    </submittedName>
</protein>
<dbReference type="InterPro" id="IPR003115">
    <property type="entry name" value="ParB_N"/>
</dbReference>
<dbReference type="InterPro" id="IPR036086">
    <property type="entry name" value="ParB/Sulfiredoxin_sf"/>
</dbReference>
<gene>
    <name evidence="3" type="ORF">SAMN06272737_13214</name>
</gene>
<keyword evidence="4" id="KW-1185">Reference proteome</keyword>
<evidence type="ECO:0000259" key="2">
    <source>
        <dbReference type="SMART" id="SM00470"/>
    </source>
</evidence>
<evidence type="ECO:0000313" key="4">
    <source>
        <dbReference type="Proteomes" id="UP000198403"/>
    </source>
</evidence>
<name>A0A238ZRR8_9ACTN</name>
<dbReference type="Gene3D" id="3.90.1530.10">
    <property type="entry name" value="Conserved hypothetical protein from pyrococcus furiosus pfu- 392566-001, ParB domain"/>
    <property type="match status" value="1"/>
</dbReference>
<dbReference type="AlphaFoldDB" id="A0A238ZRR8"/>
<organism evidence="3 4">
    <name type="scientific">Blastococcus mobilis</name>
    <dbReference type="NCBI Taxonomy" id="1938746"/>
    <lineage>
        <taxon>Bacteria</taxon>
        <taxon>Bacillati</taxon>
        <taxon>Actinomycetota</taxon>
        <taxon>Actinomycetes</taxon>
        <taxon>Geodermatophilales</taxon>
        <taxon>Geodermatophilaceae</taxon>
        <taxon>Blastococcus</taxon>
    </lineage>
</organism>
<dbReference type="SUPFAM" id="SSF110849">
    <property type="entry name" value="ParB/Sulfiredoxin"/>
    <property type="match status" value="1"/>
</dbReference>
<sequence>MVPLDMLRTAARLRPADPAHVERLATALDDTPPVLVRRDDDGCWVLVDGFMRVDAARALGRSTVRVQWVDGDEAEAWERAIRANASHGLPLTAKQRREAALRLLALAPEWSDRRISSACGVDARSVARWRKSPGRSGEEMPHASSGERIGRDGRRYLSAEDLEARRQAVRELLRRDPGLSDRELGRRAGLSASAVRRVRVQSLPTAPAVRAVGRRRAAWAVAAGMLRSAGRAVRRAAVLLGRLLRT</sequence>
<dbReference type="Proteomes" id="UP000198403">
    <property type="component" value="Unassembled WGS sequence"/>
</dbReference>
<evidence type="ECO:0000313" key="3">
    <source>
        <dbReference type="EMBL" id="SNR85889.1"/>
    </source>
</evidence>
<dbReference type="SMART" id="SM00470">
    <property type="entry name" value="ParB"/>
    <property type="match status" value="1"/>
</dbReference>
<feature type="region of interest" description="Disordered" evidence="1">
    <location>
        <begin position="130"/>
        <end position="150"/>
    </location>
</feature>
<evidence type="ECO:0000256" key="1">
    <source>
        <dbReference type="SAM" id="MobiDB-lite"/>
    </source>
</evidence>
<feature type="domain" description="ParB-like N-terminal" evidence="2">
    <location>
        <begin position="1"/>
        <end position="85"/>
    </location>
</feature>
<proteinExistence type="predicted"/>
<dbReference type="EMBL" id="FZNO01000032">
    <property type="protein sequence ID" value="SNR85889.1"/>
    <property type="molecule type" value="Genomic_DNA"/>
</dbReference>
<reference evidence="3 4" key="1">
    <citation type="submission" date="2017-06" db="EMBL/GenBank/DDBJ databases">
        <authorList>
            <person name="Kim H.J."/>
            <person name="Triplett B.A."/>
        </authorList>
    </citation>
    <scope>NUCLEOTIDE SEQUENCE [LARGE SCALE GENOMIC DNA]</scope>
    <source>
        <strain evidence="3 4">DSM 44272</strain>
    </source>
</reference>